<evidence type="ECO:0000256" key="2">
    <source>
        <dbReference type="ARBA" id="ARBA00023027"/>
    </source>
</evidence>
<evidence type="ECO:0000259" key="4">
    <source>
        <dbReference type="Pfam" id="PF22725"/>
    </source>
</evidence>
<dbReference type="Pfam" id="PF22725">
    <property type="entry name" value="GFO_IDH_MocA_C3"/>
    <property type="match status" value="1"/>
</dbReference>
<dbReference type="InterPro" id="IPR055170">
    <property type="entry name" value="GFO_IDH_MocA-like_dom"/>
</dbReference>
<dbReference type="KEGG" id="ail:FLP10_14940"/>
<name>A0A5C1YHY8_9MICO</name>
<protein>
    <submittedName>
        <fullName evidence="5">Gfo/Idh/MocA family oxidoreductase</fullName>
    </submittedName>
</protein>
<dbReference type="PANTHER" id="PTHR43818:SF11">
    <property type="entry name" value="BCDNA.GH03377"/>
    <property type="match status" value="1"/>
</dbReference>
<evidence type="ECO:0000313" key="6">
    <source>
        <dbReference type="Proteomes" id="UP000324678"/>
    </source>
</evidence>
<dbReference type="SUPFAM" id="SSF51735">
    <property type="entry name" value="NAD(P)-binding Rossmann-fold domains"/>
    <property type="match status" value="1"/>
</dbReference>
<dbReference type="Proteomes" id="UP000324678">
    <property type="component" value="Chromosome"/>
</dbReference>
<evidence type="ECO:0000256" key="1">
    <source>
        <dbReference type="ARBA" id="ARBA00023002"/>
    </source>
</evidence>
<evidence type="ECO:0000259" key="3">
    <source>
        <dbReference type="Pfam" id="PF01408"/>
    </source>
</evidence>
<keyword evidence="6" id="KW-1185">Reference proteome</keyword>
<evidence type="ECO:0000313" key="5">
    <source>
        <dbReference type="EMBL" id="QEO15581.1"/>
    </source>
</evidence>
<dbReference type="InterPro" id="IPR036291">
    <property type="entry name" value="NAD(P)-bd_dom_sf"/>
</dbReference>
<dbReference type="Gene3D" id="3.30.360.10">
    <property type="entry name" value="Dihydrodipicolinate Reductase, domain 2"/>
    <property type="match status" value="1"/>
</dbReference>
<dbReference type="RefSeq" id="WP_149161594.1">
    <property type="nucleotide sequence ID" value="NZ_CP043505.1"/>
</dbReference>
<feature type="domain" description="GFO/IDH/MocA-like oxidoreductase" evidence="4">
    <location>
        <begin position="154"/>
        <end position="278"/>
    </location>
</feature>
<sequence>MTGYYPRVARGAHSYPLDESVPESDRLGLGVVGLNEGRTALLAALRTSRVRPVAGCDVSEDALRAVERDLPGIHYTTAYAELLADPAVDIVGIYTPDQLHGPQIVEAFEAGKDVVCTKPVVNSVDHAKAVLEASRRTGRKLLVGQSIRFFESMRRQRAAFERGEVGELEVVETHYTHRMDWYYDGRPWIAEKSDWVYLGMSHPLDLLRWYLGPIDRVSAVGSRSSLARSAGTTSFDVYSVNATTADGRIGRAFGHYGMHELPRARNSIECMLYGSEGTSLAKYHDMHYLHTGADGVEVLEDLLYEYRHFHFNNEVHGMHYGEFANYLQYFAEAIVRGDAYSPGLEEGLETFALMEGVRRSAQAGGAPVEIAPIVAALGIG</sequence>
<dbReference type="PANTHER" id="PTHR43818">
    <property type="entry name" value="BCDNA.GH03377"/>
    <property type="match status" value="1"/>
</dbReference>
<gene>
    <name evidence="5" type="ORF">FLP10_14940</name>
</gene>
<dbReference type="SUPFAM" id="SSF55347">
    <property type="entry name" value="Glyceraldehyde-3-phosphate dehydrogenase-like, C-terminal domain"/>
    <property type="match status" value="1"/>
</dbReference>
<accession>A0A5C1YHY8</accession>
<dbReference type="InterPro" id="IPR000683">
    <property type="entry name" value="Gfo/Idh/MocA-like_OxRdtase_N"/>
</dbReference>
<feature type="domain" description="Gfo/Idh/MocA-like oxidoreductase N-terminal" evidence="3">
    <location>
        <begin position="29"/>
        <end position="144"/>
    </location>
</feature>
<organism evidence="5 6">
    <name type="scientific">Agromyces intestinalis</name>
    <dbReference type="NCBI Taxonomy" id="2592652"/>
    <lineage>
        <taxon>Bacteria</taxon>
        <taxon>Bacillati</taxon>
        <taxon>Actinomycetota</taxon>
        <taxon>Actinomycetes</taxon>
        <taxon>Micrococcales</taxon>
        <taxon>Microbacteriaceae</taxon>
        <taxon>Agromyces</taxon>
    </lineage>
</organism>
<dbReference type="Gene3D" id="3.40.50.720">
    <property type="entry name" value="NAD(P)-binding Rossmann-like Domain"/>
    <property type="match status" value="1"/>
</dbReference>
<keyword evidence="1" id="KW-0560">Oxidoreductase</keyword>
<reference evidence="5 6" key="1">
    <citation type="submission" date="2019-09" db="EMBL/GenBank/DDBJ databases">
        <title>Genome sequencing of strain KACC 19306.</title>
        <authorList>
            <person name="Heo J."/>
            <person name="Kim S.-J."/>
            <person name="Kim J.-S."/>
            <person name="Hong S.-B."/>
            <person name="Kwon S.-W."/>
        </authorList>
    </citation>
    <scope>NUCLEOTIDE SEQUENCE [LARGE SCALE GENOMIC DNA]</scope>
    <source>
        <strain evidence="5 6">KACC 19306</strain>
    </source>
</reference>
<dbReference type="Pfam" id="PF01408">
    <property type="entry name" value="GFO_IDH_MocA"/>
    <property type="match status" value="1"/>
</dbReference>
<dbReference type="AlphaFoldDB" id="A0A5C1YHY8"/>
<keyword evidence="2" id="KW-0520">NAD</keyword>
<proteinExistence type="predicted"/>
<dbReference type="GO" id="GO:0000166">
    <property type="term" value="F:nucleotide binding"/>
    <property type="evidence" value="ECO:0007669"/>
    <property type="project" value="InterPro"/>
</dbReference>
<dbReference type="InterPro" id="IPR050463">
    <property type="entry name" value="Gfo/Idh/MocA_oxidrdct_glycsds"/>
</dbReference>
<dbReference type="OrthoDB" id="9792085at2"/>
<dbReference type="GO" id="GO:0016491">
    <property type="term" value="F:oxidoreductase activity"/>
    <property type="evidence" value="ECO:0007669"/>
    <property type="project" value="UniProtKB-KW"/>
</dbReference>
<dbReference type="EMBL" id="CP043505">
    <property type="protein sequence ID" value="QEO15581.1"/>
    <property type="molecule type" value="Genomic_DNA"/>
</dbReference>